<keyword evidence="3" id="KW-1185">Reference proteome</keyword>
<name>A0A370IJF2_9EURY</name>
<proteinExistence type="predicted"/>
<gene>
    <name evidence="2" type="ORF">DWB78_03395</name>
</gene>
<accession>A0A370IJF2</accession>
<evidence type="ECO:0000256" key="1">
    <source>
        <dbReference type="SAM" id="MobiDB-lite"/>
    </source>
</evidence>
<organism evidence="2 3">
    <name type="scientific">Halopelagius longus</name>
    <dbReference type="NCBI Taxonomy" id="1236180"/>
    <lineage>
        <taxon>Archaea</taxon>
        <taxon>Methanobacteriati</taxon>
        <taxon>Methanobacteriota</taxon>
        <taxon>Stenosarchaea group</taxon>
        <taxon>Halobacteria</taxon>
        <taxon>Halobacteriales</taxon>
        <taxon>Haloferacaceae</taxon>
    </lineage>
</organism>
<evidence type="ECO:0000313" key="3">
    <source>
        <dbReference type="Proteomes" id="UP000255421"/>
    </source>
</evidence>
<reference evidence="2 3" key="1">
    <citation type="submission" date="2018-07" db="EMBL/GenBank/DDBJ databases">
        <title>Genome sequence of extremly halophilic archaeon Halopelagius longus strain BC12-B1.</title>
        <authorList>
            <person name="Zhang X."/>
        </authorList>
    </citation>
    <scope>NUCLEOTIDE SEQUENCE [LARGE SCALE GENOMIC DNA]</scope>
    <source>
        <strain evidence="2 3">BC12-B1</strain>
    </source>
</reference>
<feature type="compositionally biased region" description="Polar residues" evidence="1">
    <location>
        <begin position="38"/>
        <end position="48"/>
    </location>
</feature>
<dbReference type="RefSeq" id="WP_092536254.1">
    <property type="nucleotide sequence ID" value="NZ_FNKQ01000002.1"/>
</dbReference>
<dbReference type="AlphaFoldDB" id="A0A370IJF2"/>
<dbReference type="EMBL" id="QQST01000001">
    <property type="protein sequence ID" value="RDI70846.1"/>
    <property type="molecule type" value="Genomic_DNA"/>
</dbReference>
<evidence type="ECO:0000313" key="2">
    <source>
        <dbReference type="EMBL" id="RDI70846.1"/>
    </source>
</evidence>
<protein>
    <submittedName>
        <fullName evidence="2">Uncharacterized protein</fullName>
    </submittedName>
</protein>
<feature type="region of interest" description="Disordered" evidence="1">
    <location>
        <begin position="1"/>
        <end position="50"/>
    </location>
</feature>
<comment type="caution">
    <text evidence="2">The sequence shown here is derived from an EMBL/GenBank/DDBJ whole genome shotgun (WGS) entry which is preliminary data.</text>
</comment>
<sequence>MRRATPPYSDCTAPPPPHLSLFGDAGASHGYHPGLTAESGTDASTDPSDSLLVADRYRTACYAP</sequence>
<dbReference type="Proteomes" id="UP000255421">
    <property type="component" value="Unassembled WGS sequence"/>
</dbReference>